<sequence length="224" mass="24620">MKTILVSGSSSGIGFEICSQASYLGLNVIAISRNVEPLKGILNLKSYSVDVTNQEQIEKFVNKLISEDIKIDILINNAGFLVKDRFRNTTYEIFKEIYDVNVFGLATLTRLVLPIINRDGQVINITSVGGLNASKKFPGLSAYSSSKGAVITLTEVLAEEYKSRPRFNCLALGSVQTEMLKQAFPGYKAKIMPAEMAKQILDFALDESSLINGEIIKLDKGNLE</sequence>
<gene>
    <name evidence="1" type="ORF">METZ01_LOCUS26008</name>
</gene>
<dbReference type="PANTHER" id="PTHR43975">
    <property type="entry name" value="ZGC:101858"/>
    <property type="match status" value="1"/>
</dbReference>
<dbReference type="Pfam" id="PF00106">
    <property type="entry name" value="adh_short"/>
    <property type="match status" value="1"/>
</dbReference>
<evidence type="ECO:0008006" key="2">
    <source>
        <dbReference type="Google" id="ProtNLM"/>
    </source>
</evidence>
<accession>A0A381Q2M0</accession>
<dbReference type="Gene3D" id="3.40.50.720">
    <property type="entry name" value="NAD(P)-binding Rossmann-like Domain"/>
    <property type="match status" value="1"/>
</dbReference>
<protein>
    <recommendedName>
        <fullName evidence="2">Short-chain dehydrogenase</fullName>
    </recommendedName>
</protein>
<dbReference type="InterPro" id="IPR002347">
    <property type="entry name" value="SDR_fam"/>
</dbReference>
<dbReference type="PRINTS" id="PR00080">
    <property type="entry name" value="SDRFAMILY"/>
</dbReference>
<dbReference type="PANTHER" id="PTHR43975:SF2">
    <property type="entry name" value="EG:BACR7A4.14 PROTEIN-RELATED"/>
    <property type="match status" value="1"/>
</dbReference>
<dbReference type="PRINTS" id="PR00081">
    <property type="entry name" value="GDHRDH"/>
</dbReference>
<dbReference type="SUPFAM" id="SSF51735">
    <property type="entry name" value="NAD(P)-binding Rossmann-fold domains"/>
    <property type="match status" value="1"/>
</dbReference>
<reference evidence="1" key="1">
    <citation type="submission" date="2018-05" db="EMBL/GenBank/DDBJ databases">
        <authorList>
            <person name="Lanie J.A."/>
            <person name="Ng W.-L."/>
            <person name="Kazmierczak K.M."/>
            <person name="Andrzejewski T.M."/>
            <person name="Davidsen T.M."/>
            <person name="Wayne K.J."/>
            <person name="Tettelin H."/>
            <person name="Glass J.I."/>
            <person name="Rusch D."/>
            <person name="Podicherti R."/>
            <person name="Tsui H.-C.T."/>
            <person name="Winkler M.E."/>
        </authorList>
    </citation>
    <scope>NUCLEOTIDE SEQUENCE</scope>
</reference>
<proteinExistence type="predicted"/>
<dbReference type="AlphaFoldDB" id="A0A381Q2M0"/>
<organism evidence="1">
    <name type="scientific">marine metagenome</name>
    <dbReference type="NCBI Taxonomy" id="408172"/>
    <lineage>
        <taxon>unclassified sequences</taxon>
        <taxon>metagenomes</taxon>
        <taxon>ecological metagenomes</taxon>
    </lineage>
</organism>
<dbReference type="EMBL" id="UINC01001170">
    <property type="protein sequence ID" value="SUZ73154.1"/>
    <property type="molecule type" value="Genomic_DNA"/>
</dbReference>
<dbReference type="InterPro" id="IPR036291">
    <property type="entry name" value="NAD(P)-bd_dom_sf"/>
</dbReference>
<name>A0A381Q2M0_9ZZZZ</name>
<evidence type="ECO:0000313" key="1">
    <source>
        <dbReference type="EMBL" id="SUZ73154.1"/>
    </source>
</evidence>
<dbReference type="CDD" id="cd05233">
    <property type="entry name" value="SDR_c"/>
    <property type="match status" value="1"/>
</dbReference>